<keyword evidence="4" id="KW-1185">Reference proteome</keyword>
<feature type="chain" id="PRO_5045429547" description="Lipoprotein" evidence="2">
    <location>
        <begin position="18"/>
        <end position="315"/>
    </location>
</feature>
<dbReference type="Proteomes" id="UP000672657">
    <property type="component" value="Unassembled WGS sequence"/>
</dbReference>
<feature type="signal peptide" evidence="2">
    <location>
        <begin position="1"/>
        <end position="17"/>
    </location>
</feature>
<proteinExistence type="predicted"/>
<dbReference type="EMBL" id="CAJPVI010000027">
    <property type="protein sequence ID" value="CAG2153000.1"/>
    <property type="molecule type" value="Genomic_DNA"/>
</dbReference>
<feature type="compositionally biased region" description="Polar residues" evidence="1">
    <location>
        <begin position="27"/>
        <end position="38"/>
    </location>
</feature>
<reference evidence="3 4" key="1">
    <citation type="submission" date="2021-03" db="EMBL/GenBank/DDBJ databases">
        <authorList>
            <person name="Peeters C."/>
        </authorList>
    </citation>
    <scope>NUCLEOTIDE SEQUENCE [LARGE SCALE GENOMIC DNA]</scope>
    <source>
        <strain evidence="3 4">LMG 26411</strain>
    </source>
</reference>
<name>A0ABM8TL63_9BURK</name>
<evidence type="ECO:0000313" key="3">
    <source>
        <dbReference type="EMBL" id="CAG2153000.1"/>
    </source>
</evidence>
<keyword evidence="2" id="KW-0732">Signal</keyword>
<organism evidence="3 4">
    <name type="scientific">Cupriavidus numazuensis</name>
    <dbReference type="NCBI Taxonomy" id="221992"/>
    <lineage>
        <taxon>Bacteria</taxon>
        <taxon>Pseudomonadati</taxon>
        <taxon>Pseudomonadota</taxon>
        <taxon>Betaproteobacteria</taxon>
        <taxon>Burkholderiales</taxon>
        <taxon>Burkholderiaceae</taxon>
        <taxon>Cupriavidus</taxon>
    </lineage>
</organism>
<protein>
    <recommendedName>
        <fullName evidence="5">Lipoprotein</fullName>
    </recommendedName>
</protein>
<evidence type="ECO:0000313" key="4">
    <source>
        <dbReference type="Proteomes" id="UP000672657"/>
    </source>
</evidence>
<feature type="region of interest" description="Disordered" evidence="1">
    <location>
        <begin position="21"/>
        <end position="95"/>
    </location>
</feature>
<evidence type="ECO:0008006" key="5">
    <source>
        <dbReference type="Google" id="ProtNLM"/>
    </source>
</evidence>
<accession>A0ABM8TL63</accession>
<evidence type="ECO:0000256" key="2">
    <source>
        <dbReference type="SAM" id="SignalP"/>
    </source>
</evidence>
<feature type="compositionally biased region" description="Pro residues" evidence="1">
    <location>
        <begin position="41"/>
        <end position="71"/>
    </location>
</feature>
<dbReference type="PROSITE" id="PS51257">
    <property type="entry name" value="PROKAR_LIPOPROTEIN"/>
    <property type="match status" value="1"/>
</dbReference>
<sequence>MRANPSMITAVSLAACALLSACGGGDDSNTGTPPSQGQTPAPAPSPARAPNPSPSPTPSPAPSPTPSPTPAPTRTGEPLPSLSAPQAGSTAAVGNGSEGIWAEPMVATFIDSAGRFVRAELLGMVDGAFQFTGSTWNLSSDTFYESMVATPVTGTGTITLSSKLDGSYLVAGQGIPRTVHAVYDPANALAVDQTSIQGKWKQDGFDMSVDDVGNVTGTYTSGTKVCALEGTAVLAEPGSAKNLYRVTLTASLPTQTASTGCDMSLGIAHLGYAAIRFVPSDGGMLVTANTLYSRTLALAATTGTGGYLKTQMMKQ</sequence>
<evidence type="ECO:0000256" key="1">
    <source>
        <dbReference type="SAM" id="MobiDB-lite"/>
    </source>
</evidence>
<comment type="caution">
    <text evidence="3">The sequence shown here is derived from an EMBL/GenBank/DDBJ whole genome shotgun (WGS) entry which is preliminary data.</text>
</comment>
<gene>
    <name evidence="3" type="ORF">LMG26411_04319</name>
</gene>